<evidence type="ECO:0000313" key="3">
    <source>
        <dbReference type="EMBL" id="KAK3317757.1"/>
    </source>
</evidence>
<sequence>MQMSDRTVYRLRGIPLHFDRLETCNILTRYFNDADSGGSGGVNARITPSQIHIYSHETTYHSTGPATKTATLMFTQTPETITNSLPGSKHQWTLNIPALADPLVLDTHFFGVTKLYDVEQRECRCNIVAISGLASHPFGSWQPGDDKTFMWVRDALPRELPEARVFTYGYDTELQHSTSFQSFTDLALTFIDHLGASVWTDPYQKPTIFLAHSLGGIVVKEALVLLAERQRFGMFRGGIFFGVPSLGMETSHLLAMVEGQPNDQLVRSLSIDSEELQTLDKQFSGVCFSQKIGIFWAFETKTSATVTCRVDRSFAREGPHAVLVTKESATRDRYSQDKTRVFPINEDHRNMVKYSRGDPNLTTVFAKLHIVLASTDNSEDTSSTSAQADIPAGHEAITTSDIANKELTDLLQVFGFKELDSRLDGVEERLQHTFEWIYDPGLPFLRWLASEDKLFWIHGKPGSGKSTLMKFIWADSRTRQPLHDWKSGAQEIYASFFFHNRGSNLQRSFEGLLRSLLHQILSQCPTLERVLNPMTKRSRRRGREKDPWTLQELEMCFKLILEQKKEKLSIFFLFDALDEYDGPPEFIGRFVRDLSDMSLSDTRIKICFSSRSWNSFMTKFNDCPSIQVQDFTVDDIQSYCERSFEKLDASVYEELEPLVPEILRRADGVFLWIKLVVSDLSRNAEGGKKRLELTDKLKALPTDLHDYYTLIIHRIGISARWDAYVVLEVIAACRVTVVDLLIALECSRCQTFQDIFYRVEQFLKRYPSMHSYINKDFLPSSYDIALGWYKSHEDGVRGITHQDLGETLRQLRDRCGGLIEWDTEKTDLNRAYVQFMHQTVRDFVLKEGFSELVLERPRSRVKENGFSILAKTSLCWPITNSWLSASRIWYLAEQTTGCSLKGIIDSVNTTSSSSNPGKVGIRNYAVHHFDSMEFAVERMLFLYIKDTLKENPAAIKTAKEPLMGIPFYETFKITGSAPRGEELVFTSRSRYASPRNLEMLQLIVDNGYEVERESKNLMVFAMNRLEAETYYSNGGVTFDSKQEAERMAEYLVPGIFGVEHVHSVPRLHIRDKGSVGRLLHKAPPEFTRYLIDNGAEINALDSNGMTPLDITLMLWRGDVRNMSPDTVEPSLKFDVTYEKIGEIQNSVEVEEYLPCREKPC</sequence>
<reference evidence="3" key="1">
    <citation type="journal article" date="2023" name="Mol. Phylogenet. Evol.">
        <title>Genome-scale phylogeny and comparative genomics of the fungal order Sordariales.</title>
        <authorList>
            <person name="Hensen N."/>
            <person name="Bonometti L."/>
            <person name="Westerberg I."/>
            <person name="Brannstrom I.O."/>
            <person name="Guillou S."/>
            <person name="Cros-Aarteil S."/>
            <person name="Calhoun S."/>
            <person name="Haridas S."/>
            <person name="Kuo A."/>
            <person name="Mondo S."/>
            <person name="Pangilinan J."/>
            <person name="Riley R."/>
            <person name="LaButti K."/>
            <person name="Andreopoulos B."/>
            <person name="Lipzen A."/>
            <person name="Chen C."/>
            <person name="Yan M."/>
            <person name="Daum C."/>
            <person name="Ng V."/>
            <person name="Clum A."/>
            <person name="Steindorff A."/>
            <person name="Ohm R.A."/>
            <person name="Martin F."/>
            <person name="Silar P."/>
            <person name="Natvig D.O."/>
            <person name="Lalanne C."/>
            <person name="Gautier V."/>
            <person name="Ament-Velasquez S.L."/>
            <person name="Kruys A."/>
            <person name="Hutchinson M.I."/>
            <person name="Powell A.J."/>
            <person name="Barry K."/>
            <person name="Miller A.N."/>
            <person name="Grigoriev I.V."/>
            <person name="Debuchy R."/>
            <person name="Gladieux P."/>
            <person name="Hiltunen Thoren M."/>
            <person name="Johannesson H."/>
        </authorList>
    </citation>
    <scope>NUCLEOTIDE SEQUENCE</scope>
    <source>
        <strain evidence="3">SMH4131-1</strain>
    </source>
</reference>
<name>A0AAE0I402_9PEZI</name>
<dbReference type="InterPro" id="IPR036770">
    <property type="entry name" value="Ankyrin_rpt-contain_sf"/>
</dbReference>
<dbReference type="Pfam" id="PF24883">
    <property type="entry name" value="NPHP3_N"/>
    <property type="match status" value="1"/>
</dbReference>
<dbReference type="InterPro" id="IPR056884">
    <property type="entry name" value="NPHP3-like_N"/>
</dbReference>
<accession>A0AAE0I402</accession>
<dbReference type="EMBL" id="JAUEPO010000007">
    <property type="protein sequence ID" value="KAK3317757.1"/>
    <property type="molecule type" value="Genomic_DNA"/>
</dbReference>
<dbReference type="InterPro" id="IPR027417">
    <property type="entry name" value="P-loop_NTPase"/>
</dbReference>
<evidence type="ECO:0000313" key="4">
    <source>
        <dbReference type="Proteomes" id="UP001286456"/>
    </source>
</evidence>
<dbReference type="InterPro" id="IPR029058">
    <property type="entry name" value="AB_hydrolase_fold"/>
</dbReference>
<proteinExistence type="predicted"/>
<dbReference type="SUPFAM" id="SSF52540">
    <property type="entry name" value="P-loop containing nucleoside triphosphate hydrolases"/>
    <property type="match status" value="1"/>
</dbReference>
<keyword evidence="1" id="KW-0677">Repeat</keyword>
<dbReference type="Gene3D" id="3.40.50.300">
    <property type="entry name" value="P-loop containing nucleotide triphosphate hydrolases"/>
    <property type="match status" value="1"/>
</dbReference>
<comment type="caution">
    <text evidence="3">The sequence shown here is derived from an EMBL/GenBank/DDBJ whole genome shotgun (WGS) entry which is preliminary data.</text>
</comment>
<organism evidence="3 4">
    <name type="scientific">Cercophora scortea</name>
    <dbReference type="NCBI Taxonomy" id="314031"/>
    <lineage>
        <taxon>Eukaryota</taxon>
        <taxon>Fungi</taxon>
        <taxon>Dikarya</taxon>
        <taxon>Ascomycota</taxon>
        <taxon>Pezizomycotina</taxon>
        <taxon>Sordariomycetes</taxon>
        <taxon>Sordariomycetidae</taxon>
        <taxon>Sordariales</taxon>
        <taxon>Lasiosphaeriaceae</taxon>
        <taxon>Cercophora</taxon>
    </lineage>
</organism>
<dbReference type="SUPFAM" id="SSF53474">
    <property type="entry name" value="alpha/beta-Hydrolases"/>
    <property type="match status" value="1"/>
</dbReference>
<evidence type="ECO:0000259" key="2">
    <source>
        <dbReference type="Pfam" id="PF24883"/>
    </source>
</evidence>
<dbReference type="Proteomes" id="UP001286456">
    <property type="component" value="Unassembled WGS sequence"/>
</dbReference>
<dbReference type="PANTHER" id="PTHR10039">
    <property type="entry name" value="AMELOGENIN"/>
    <property type="match status" value="1"/>
</dbReference>
<gene>
    <name evidence="3" type="ORF">B0T19DRAFT_435524</name>
</gene>
<keyword evidence="4" id="KW-1185">Reference proteome</keyword>
<dbReference type="AlphaFoldDB" id="A0AAE0I402"/>
<reference evidence="3" key="2">
    <citation type="submission" date="2023-06" db="EMBL/GenBank/DDBJ databases">
        <authorList>
            <consortium name="Lawrence Berkeley National Laboratory"/>
            <person name="Haridas S."/>
            <person name="Hensen N."/>
            <person name="Bonometti L."/>
            <person name="Westerberg I."/>
            <person name="Brannstrom I.O."/>
            <person name="Guillou S."/>
            <person name="Cros-Aarteil S."/>
            <person name="Calhoun S."/>
            <person name="Kuo A."/>
            <person name="Mondo S."/>
            <person name="Pangilinan J."/>
            <person name="Riley R."/>
            <person name="Labutti K."/>
            <person name="Andreopoulos B."/>
            <person name="Lipzen A."/>
            <person name="Chen C."/>
            <person name="Yanf M."/>
            <person name="Daum C."/>
            <person name="Ng V."/>
            <person name="Clum A."/>
            <person name="Steindorff A."/>
            <person name="Ohm R."/>
            <person name="Martin F."/>
            <person name="Silar P."/>
            <person name="Natvig D."/>
            <person name="Lalanne C."/>
            <person name="Gautier V."/>
            <person name="Ament-Velasquez S.L."/>
            <person name="Kruys A."/>
            <person name="Hutchinson M.I."/>
            <person name="Powell A.J."/>
            <person name="Barry K."/>
            <person name="Miller A.N."/>
            <person name="Grigoriev I.V."/>
            <person name="Debuchy R."/>
            <person name="Gladieux P."/>
            <person name="Thoren M.H."/>
            <person name="Johannesson H."/>
        </authorList>
    </citation>
    <scope>NUCLEOTIDE SEQUENCE</scope>
    <source>
        <strain evidence="3">SMH4131-1</strain>
    </source>
</reference>
<feature type="domain" description="Nephrocystin 3-like N-terminal" evidence="2">
    <location>
        <begin position="433"/>
        <end position="611"/>
    </location>
</feature>
<dbReference type="SUPFAM" id="SSF48403">
    <property type="entry name" value="Ankyrin repeat"/>
    <property type="match status" value="1"/>
</dbReference>
<protein>
    <recommendedName>
        <fullName evidence="2">Nephrocystin 3-like N-terminal domain-containing protein</fullName>
    </recommendedName>
</protein>
<evidence type="ECO:0000256" key="1">
    <source>
        <dbReference type="ARBA" id="ARBA00022737"/>
    </source>
</evidence>
<dbReference type="PANTHER" id="PTHR10039:SF5">
    <property type="entry name" value="NACHT DOMAIN-CONTAINING PROTEIN"/>
    <property type="match status" value="1"/>
</dbReference>